<feature type="non-terminal residue" evidence="1">
    <location>
        <position position="19"/>
    </location>
</feature>
<sequence length="19" mass="2129">MIPYLKLIIQIPLGIGCEN</sequence>
<keyword evidence="2" id="KW-1185">Reference proteome</keyword>
<dbReference type="Proteomes" id="UP000595140">
    <property type="component" value="Unassembled WGS sequence"/>
</dbReference>
<organism evidence="1 2">
    <name type="scientific">Cuscuta campestris</name>
    <dbReference type="NCBI Taxonomy" id="132261"/>
    <lineage>
        <taxon>Eukaryota</taxon>
        <taxon>Viridiplantae</taxon>
        <taxon>Streptophyta</taxon>
        <taxon>Embryophyta</taxon>
        <taxon>Tracheophyta</taxon>
        <taxon>Spermatophyta</taxon>
        <taxon>Magnoliopsida</taxon>
        <taxon>eudicotyledons</taxon>
        <taxon>Gunneridae</taxon>
        <taxon>Pentapetalae</taxon>
        <taxon>asterids</taxon>
        <taxon>lamiids</taxon>
        <taxon>Solanales</taxon>
        <taxon>Convolvulaceae</taxon>
        <taxon>Cuscuteae</taxon>
        <taxon>Cuscuta</taxon>
        <taxon>Cuscuta subgen. Grammica</taxon>
        <taxon>Cuscuta sect. Cleistogrammica</taxon>
    </lineage>
</organism>
<reference evidence="1 2" key="1">
    <citation type="submission" date="2018-04" db="EMBL/GenBank/DDBJ databases">
        <authorList>
            <person name="Vogel A."/>
        </authorList>
    </citation>
    <scope>NUCLEOTIDE SEQUENCE [LARGE SCALE GENOMIC DNA]</scope>
</reference>
<protein>
    <submittedName>
        <fullName evidence="1">Uncharacterized protein</fullName>
    </submittedName>
</protein>
<dbReference type="EMBL" id="OOIL02000397">
    <property type="protein sequence ID" value="VFQ64296.1"/>
    <property type="molecule type" value="Genomic_DNA"/>
</dbReference>
<evidence type="ECO:0000313" key="2">
    <source>
        <dbReference type="Proteomes" id="UP000595140"/>
    </source>
</evidence>
<dbReference type="PROSITE" id="PS51257">
    <property type="entry name" value="PROKAR_LIPOPROTEIN"/>
    <property type="match status" value="1"/>
</dbReference>
<accession>A0A484KQC8</accession>
<evidence type="ECO:0000313" key="1">
    <source>
        <dbReference type="EMBL" id="VFQ64296.1"/>
    </source>
</evidence>
<dbReference type="AlphaFoldDB" id="A0A484KQC8"/>
<proteinExistence type="predicted"/>
<name>A0A484KQC8_9ASTE</name>
<gene>
    <name evidence="1" type="ORF">CCAM_LOCUS6072</name>
</gene>